<evidence type="ECO:0000313" key="4">
    <source>
        <dbReference type="EMBL" id="MFC7381966.1"/>
    </source>
</evidence>
<dbReference type="EMBL" id="JBHTCG010000003">
    <property type="protein sequence ID" value="MFC7381966.1"/>
    <property type="molecule type" value="Genomic_DNA"/>
</dbReference>
<accession>A0ABW2P0C1</accession>
<comment type="caution">
    <text evidence="4">The sequence shown here is derived from an EMBL/GenBank/DDBJ whole genome shotgun (WGS) entry which is preliminary data.</text>
</comment>
<evidence type="ECO:0000256" key="2">
    <source>
        <dbReference type="RuleBase" id="RU003749"/>
    </source>
</evidence>
<dbReference type="InterPro" id="IPR003658">
    <property type="entry name" value="Anti-sigma_ant"/>
</dbReference>
<dbReference type="PANTHER" id="PTHR33495:SF2">
    <property type="entry name" value="ANTI-SIGMA FACTOR ANTAGONIST TM_1081-RELATED"/>
    <property type="match status" value="1"/>
</dbReference>
<comment type="similarity">
    <text evidence="1 2">Belongs to the anti-sigma-factor antagonist family.</text>
</comment>
<dbReference type="SUPFAM" id="SSF52091">
    <property type="entry name" value="SpoIIaa-like"/>
    <property type="match status" value="1"/>
</dbReference>
<dbReference type="Pfam" id="PF01740">
    <property type="entry name" value="STAS"/>
    <property type="match status" value="1"/>
</dbReference>
<name>A0ABW2P0C1_9ACTN</name>
<dbReference type="RefSeq" id="WP_380825032.1">
    <property type="nucleotide sequence ID" value="NZ_JBHTCG010000003.1"/>
</dbReference>
<dbReference type="PANTHER" id="PTHR33495">
    <property type="entry name" value="ANTI-SIGMA FACTOR ANTAGONIST TM_1081-RELATED-RELATED"/>
    <property type="match status" value="1"/>
</dbReference>
<dbReference type="Gene3D" id="3.30.750.24">
    <property type="entry name" value="STAS domain"/>
    <property type="match status" value="1"/>
</dbReference>
<dbReference type="CDD" id="cd07043">
    <property type="entry name" value="STAS_anti-anti-sigma_factors"/>
    <property type="match status" value="1"/>
</dbReference>
<reference evidence="5" key="1">
    <citation type="journal article" date="2019" name="Int. J. Syst. Evol. Microbiol.">
        <title>The Global Catalogue of Microorganisms (GCM) 10K type strain sequencing project: providing services to taxonomists for standard genome sequencing and annotation.</title>
        <authorList>
            <consortium name="The Broad Institute Genomics Platform"/>
            <consortium name="The Broad Institute Genome Sequencing Center for Infectious Disease"/>
            <person name="Wu L."/>
            <person name="Ma J."/>
        </authorList>
    </citation>
    <scope>NUCLEOTIDE SEQUENCE [LARGE SCALE GENOMIC DNA]</scope>
    <source>
        <strain evidence="5">CECT 7649</strain>
    </source>
</reference>
<dbReference type="Proteomes" id="UP001596496">
    <property type="component" value="Unassembled WGS sequence"/>
</dbReference>
<evidence type="ECO:0000313" key="5">
    <source>
        <dbReference type="Proteomes" id="UP001596496"/>
    </source>
</evidence>
<dbReference type="InterPro" id="IPR036513">
    <property type="entry name" value="STAS_dom_sf"/>
</dbReference>
<sequence>MAYPARETGLHISERLDGQCVIVQIDGELDMSAVPRLRAELDHAIEGVRPPCLVLDLTRTSFCDSLGLGLLVNTYNRVREMGGRLALAVTPGMMVSRLLTITHLDHHFDTYQSTADAVATVQAA</sequence>
<protein>
    <recommendedName>
        <fullName evidence="2">Anti-sigma factor antagonist</fullName>
    </recommendedName>
</protein>
<organism evidence="4 5">
    <name type="scientific">Sphaerisporangium rhizosphaerae</name>
    <dbReference type="NCBI Taxonomy" id="2269375"/>
    <lineage>
        <taxon>Bacteria</taxon>
        <taxon>Bacillati</taxon>
        <taxon>Actinomycetota</taxon>
        <taxon>Actinomycetes</taxon>
        <taxon>Streptosporangiales</taxon>
        <taxon>Streptosporangiaceae</taxon>
        <taxon>Sphaerisporangium</taxon>
    </lineage>
</organism>
<keyword evidence="5" id="KW-1185">Reference proteome</keyword>
<dbReference type="InterPro" id="IPR002645">
    <property type="entry name" value="STAS_dom"/>
</dbReference>
<feature type="domain" description="STAS" evidence="3">
    <location>
        <begin position="10"/>
        <end position="121"/>
    </location>
</feature>
<evidence type="ECO:0000259" key="3">
    <source>
        <dbReference type="PROSITE" id="PS50801"/>
    </source>
</evidence>
<dbReference type="NCBIfam" id="TIGR00377">
    <property type="entry name" value="ant_ant_sig"/>
    <property type="match status" value="1"/>
</dbReference>
<proteinExistence type="inferred from homology"/>
<gene>
    <name evidence="4" type="ORF">ACFQSB_07090</name>
</gene>
<dbReference type="PROSITE" id="PS50801">
    <property type="entry name" value="STAS"/>
    <property type="match status" value="1"/>
</dbReference>
<evidence type="ECO:0000256" key="1">
    <source>
        <dbReference type="ARBA" id="ARBA00009013"/>
    </source>
</evidence>